<dbReference type="Proteomes" id="UP000886520">
    <property type="component" value="Chromosome 11"/>
</dbReference>
<comment type="caution">
    <text evidence="1">The sequence shown here is derived from an EMBL/GenBank/DDBJ whole genome shotgun (WGS) entry which is preliminary data.</text>
</comment>
<evidence type="ECO:0000313" key="2">
    <source>
        <dbReference type="Proteomes" id="UP000886520"/>
    </source>
</evidence>
<dbReference type="EMBL" id="JABFUD020000011">
    <property type="protein sequence ID" value="KAI5073764.1"/>
    <property type="molecule type" value="Genomic_DNA"/>
</dbReference>
<gene>
    <name evidence="1" type="ORF">GOP47_0011777</name>
</gene>
<proteinExistence type="predicted"/>
<dbReference type="AlphaFoldDB" id="A0A9D4ZFQ0"/>
<organism evidence="1 2">
    <name type="scientific">Adiantum capillus-veneris</name>
    <name type="common">Maidenhair fern</name>
    <dbReference type="NCBI Taxonomy" id="13818"/>
    <lineage>
        <taxon>Eukaryota</taxon>
        <taxon>Viridiplantae</taxon>
        <taxon>Streptophyta</taxon>
        <taxon>Embryophyta</taxon>
        <taxon>Tracheophyta</taxon>
        <taxon>Polypodiopsida</taxon>
        <taxon>Polypodiidae</taxon>
        <taxon>Polypodiales</taxon>
        <taxon>Pteridineae</taxon>
        <taxon>Pteridaceae</taxon>
        <taxon>Vittarioideae</taxon>
        <taxon>Adiantum</taxon>
    </lineage>
</organism>
<keyword evidence="2" id="KW-1185">Reference proteome</keyword>
<protein>
    <submittedName>
        <fullName evidence="1">Uncharacterized protein</fullName>
    </submittedName>
</protein>
<evidence type="ECO:0000313" key="1">
    <source>
        <dbReference type="EMBL" id="KAI5073764.1"/>
    </source>
</evidence>
<reference evidence="1" key="1">
    <citation type="submission" date="2021-01" db="EMBL/GenBank/DDBJ databases">
        <title>Adiantum capillus-veneris genome.</title>
        <authorList>
            <person name="Fang Y."/>
            <person name="Liao Q."/>
        </authorList>
    </citation>
    <scope>NUCLEOTIDE SEQUENCE</scope>
    <source>
        <strain evidence="1">H3</strain>
        <tissue evidence="1">Leaf</tissue>
    </source>
</reference>
<sequence length="128" mass="13632">MVLLATLKRPCNVLTGASPFALKLLRPCLTLPMRCSLLLQPHHLTSIQPGGFQASSALPCPPHEAQPFATASSFELNTGLQSLSKPQPAATYEDPLGICVPPTRHDAEVLKPPCSVITYPGRLSPQPA</sequence>
<name>A0A9D4ZFQ0_ADICA</name>
<accession>A0A9D4ZFQ0</accession>